<dbReference type="EMBL" id="WOCE01000013">
    <property type="protein sequence ID" value="KAE9601440.1"/>
    <property type="molecule type" value="Genomic_DNA"/>
</dbReference>
<keyword evidence="1" id="KW-0418">Kinase</keyword>
<dbReference type="OrthoDB" id="1678967at2759"/>
<protein>
    <submittedName>
        <fullName evidence="1">Putative dual-specificity kinase</fullName>
    </submittedName>
</protein>
<gene>
    <name evidence="1" type="ORF">Lalb_Chr13g0297861</name>
</gene>
<dbReference type="InterPro" id="IPR011009">
    <property type="entry name" value="Kinase-like_dom_sf"/>
</dbReference>
<keyword evidence="2" id="KW-1185">Reference proteome</keyword>
<dbReference type="SUPFAM" id="SSF56112">
    <property type="entry name" value="Protein kinase-like (PK-like)"/>
    <property type="match status" value="1"/>
</dbReference>
<keyword evidence="1" id="KW-0808">Transferase</keyword>
<evidence type="ECO:0000313" key="1">
    <source>
        <dbReference type="EMBL" id="KAE9601440.1"/>
    </source>
</evidence>
<sequence>MMKKSNDGFVRADKIDLRSIDEQLQKHLNKVLIMQKNKQIEKENDNHVHLYKSGSAINSLHTDTKFISAFKKKKKQEWEIEPSKLIIKSVIARGTFGTVHRGIYHNQDVAVKLLNLREEGQRTIAEVASLRTAFTQEVAV</sequence>
<name>A0A6A4PJ15_LUPAL</name>
<dbReference type="AlphaFoldDB" id="A0A6A4PJ15"/>
<evidence type="ECO:0000313" key="2">
    <source>
        <dbReference type="Proteomes" id="UP000447434"/>
    </source>
</evidence>
<dbReference type="GO" id="GO:0016301">
    <property type="term" value="F:kinase activity"/>
    <property type="evidence" value="ECO:0007669"/>
    <property type="project" value="UniProtKB-KW"/>
</dbReference>
<reference evidence="2" key="1">
    <citation type="journal article" date="2020" name="Nat. Commun.">
        <title>Genome sequence of the cluster root forming white lupin.</title>
        <authorList>
            <person name="Hufnagel B."/>
            <person name="Marques A."/>
            <person name="Soriano A."/>
            <person name="Marques L."/>
            <person name="Divol F."/>
            <person name="Doumas P."/>
            <person name="Sallet E."/>
            <person name="Mancinotti D."/>
            <person name="Carrere S."/>
            <person name="Marande W."/>
            <person name="Arribat S."/>
            <person name="Keller J."/>
            <person name="Huneau C."/>
            <person name="Blein T."/>
            <person name="Aime D."/>
            <person name="Laguerre M."/>
            <person name="Taylor J."/>
            <person name="Schubert V."/>
            <person name="Nelson M."/>
            <person name="Geu-Flores F."/>
            <person name="Crespi M."/>
            <person name="Gallardo-Guerrero K."/>
            <person name="Delaux P.-M."/>
            <person name="Salse J."/>
            <person name="Berges H."/>
            <person name="Guyot R."/>
            <person name="Gouzy J."/>
            <person name="Peret B."/>
        </authorList>
    </citation>
    <scope>NUCLEOTIDE SEQUENCE [LARGE SCALE GENOMIC DNA]</scope>
    <source>
        <strain evidence="2">cv. Amiga</strain>
    </source>
</reference>
<accession>A0A6A4PJ15</accession>
<comment type="caution">
    <text evidence="1">The sequence shown here is derived from an EMBL/GenBank/DDBJ whole genome shotgun (WGS) entry which is preliminary data.</text>
</comment>
<dbReference type="Proteomes" id="UP000447434">
    <property type="component" value="Chromosome 13"/>
</dbReference>
<dbReference type="Gene3D" id="3.30.200.20">
    <property type="entry name" value="Phosphorylase Kinase, domain 1"/>
    <property type="match status" value="1"/>
</dbReference>
<proteinExistence type="predicted"/>
<organism evidence="1 2">
    <name type="scientific">Lupinus albus</name>
    <name type="common">White lupine</name>
    <name type="synonym">Lupinus termis</name>
    <dbReference type="NCBI Taxonomy" id="3870"/>
    <lineage>
        <taxon>Eukaryota</taxon>
        <taxon>Viridiplantae</taxon>
        <taxon>Streptophyta</taxon>
        <taxon>Embryophyta</taxon>
        <taxon>Tracheophyta</taxon>
        <taxon>Spermatophyta</taxon>
        <taxon>Magnoliopsida</taxon>
        <taxon>eudicotyledons</taxon>
        <taxon>Gunneridae</taxon>
        <taxon>Pentapetalae</taxon>
        <taxon>rosids</taxon>
        <taxon>fabids</taxon>
        <taxon>Fabales</taxon>
        <taxon>Fabaceae</taxon>
        <taxon>Papilionoideae</taxon>
        <taxon>50 kb inversion clade</taxon>
        <taxon>genistoids sensu lato</taxon>
        <taxon>core genistoids</taxon>
        <taxon>Genisteae</taxon>
        <taxon>Lupinus</taxon>
    </lineage>
</organism>